<dbReference type="InterPro" id="IPR051404">
    <property type="entry name" value="TA_system_antitoxin"/>
</dbReference>
<dbReference type="RefSeq" id="WP_274925476.1">
    <property type="nucleotide sequence ID" value="NZ_JAKELO010000002.1"/>
</dbReference>
<dbReference type="Gene3D" id="3.30.160.250">
    <property type="match status" value="1"/>
</dbReference>
<protein>
    <submittedName>
        <fullName evidence="1">Type II toxin-antitoxin system HicB family antitoxin</fullName>
    </submittedName>
</protein>
<gene>
    <name evidence="1" type="ORF">L0665_09630</name>
</gene>
<dbReference type="AlphaFoldDB" id="A0A9Q4KW09"/>
<reference evidence="1" key="1">
    <citation type="submission" date="2022-01" db="EMBL/GenBank/DDBJ databases">
        <title>Draft genome of Methanogenium marinum DSM 15558.</title>
        <authorList>
            <person name="Chen S.-C."/>
            <person name="You Y.-T."/>
        </authorList>
    </citation>
    <scope>NUCLEOTIDE SEQUENCE</scope>
    <source>
        <strain evidence="1">DSM 15558</strain>
    </source>
</reference>
<keyword evidence="2" id="KW-1185">Reference proteome</keyword>
<proteinExistence type="predicted"/>
<evidence type="ECO:0000313" key="1">
    <source>
        <dbReference type="EMBL" id="MDE4908865.1"/>
    </source>
</evidence>
<dbReference type="SUPFAM" id="SSF143100">
    <property type="entry name" value="TTHA1013/TTHA0281-like"/>
    <property type="match status" value="1"/>
</dbReference>
<dbReference type="EMBL" id="JAKELO010000002">
    <property type="protein sequence ID" value="MDE4908865.1"/>
    <property type="molecule type" value="Genomic_DNA"/>
</dbReference>
<dbReference type="Proteomes" id="UP001143747">
    <property type="component" value="Unassembled WGS sequence"/>
</dbReference>
<organism evidence="1 2">
    <name type="scientific">Methanogenium marinum</name>
    <dbReference type="NCBI Taxonomy" id="348610"/>
    <lineage>
        <taxon>Archaea</taxon>
        <taxon>Methanobacteriati</taxon>
        <taxon>Methanobacteriota</taxon>
        <taxon>Stenosarchaea group</taxon>
        <taxon>Methanomicrobia</taxon>
        <taxon>Methanomicrobiales</taxon>
        <taxon>Methanomicrobiaceae</taxon>
        <taxon>Methanogenium</taxon>
    </lineage>
</organism>
<dbReference type="InterPro" id="IPR035069">
    <property type="entry name" value="TTHA1013/TTHA0281-like"/>
</dbReference>
<dbReference type="PANTHER" id="PTHR34504:SF2">
    <property type="entry name" value="UPF0150 PROTEIN SSL0259"/>
    <property type="match status" value="1"/>
</dbReference>
<dbReference type="PANTHER" id="PTHR34504">
    <property type="entry name" value="ANTITOXIN HICB"/>
    <property type="match status" value="1"/>
</dbReference>
<sequence length="82" mass="9248">MVDIMAKMRFTVSIWEEEGVYVSRCQELEVASCGDSPQDALDNIQEAIELYLENARVLGIIKDLEPSLTSRHKFTSVLEVEG</sequence>
<comment type="caution">
    <text evidence="1">The sequence shown here is derived from an EMBL/GenBank/DDBJ whole genome shotgun (WGS) entry which is preliminary data.</text>
</comment>
<name>A0A9Q4KW09_9EURY</name>
<evidence type="ECO:0000313" key="2">
    <source>
        <dbReference type="Proteomes" id="UP001143747"/>
    </source>
</evidence>
<accession>A0A9Q4KW09</accession>